<evidence type="ECO:0000313" key="1">
    <source>
        <dbReference type="EMBL" id="GAI54820.1"/>
    </source>
</evidence>
<comment type="caution">
    <text evidence="1">The sequence shown here is derived from an EMBL/GenBank/DDBJ whole genome shotgun (WGS) entry which is preliminary data.</text>
</comment>
<name>X1QV91_9ZZZZ</name>
<protein>
    <submittedName>
        <fullName evidence="1">Uncharacterized protein</fullName>
    </submittedName>
</protein>
<gene>
    <name evidence="1" type="ORF">S06H3_54957</name>
</gene>
<reference evidence="1" key="1">
    <citation type="journal article" date="2014" name="Front. Microbiol.">
        <title>High frequency of phylogenetically diverse reductive dehalogenase-homologous genes in deep subseafloor sedimentary metagenomes.</title>
        <authorList>
            <person name="Kawai M."/>
            <person name="Futagami T."/>
            <person name="Toyoda A."/>
            <person name="Takaki Y."/>
            <person name="Nishi S."/>
            <person name="Hori S."/>
            <person name="Arai W."/>
            <person name="Tsubouchi T."/>
            <person name="Morono Y."/>
            <person name="Uchiyama I."/>
            <person name="Ito T."/>
            <person name="Fujiyama A."/>
            <person name="Inagaki F."/>
            <person name="Takami H."/>
        </authorList>
    </citation>
    <scope>NUCLEOTIDE SEQUENCE</scope>
    <source>
        <strain evidence="1">Expedition CK06-06</strain>
    </source>
</reference>
<proteinExistence type="predicted"/>
<organism evidence="1">
    <name type="scientific">marine sediment metagenome</name>
    <dbReference type="NCBI Taxonomy" id="412755"/>
    <lineage>
        <taxon>unclassified sequences</taxon>
        <taxon>metagenomes</taxon>
        <taxon>ecological metagenomes</taxon>
    </lineage>
</organism>
<feature type="non-terminal residue" evidence="1">
    <location>
        <position position="1"/>
    </location>
</feature>
<sequence length="182" mass="20290">DLDPFGPEPDYIIIGAHDYNQVRQMGALKGTRSIWAIMEMVANGTTLIVLDQADRWAEQMSVYYHKSIKYTDIKNFGDTGRLFVGDSILFSGLPVNQAMNWEYQTLYRRNVRGLGLAQKGLETIVGISAQNTDSIHNALTRVPFGTGQVILSTLNLLPEATSRKPQSAVAKKLLLNLLEYSK</sequence>
<dbReference type="EMBL" id="BARV01035196">
    <property type="protein sequence ID" value="GAI54820.1"/>
    <property type="molecule type" value="Genomic_DNA"/>
</dbReference>
<dbReference type="AlphaFoldDB" id="X1QV91"/>
<accession>X1QV91</accession>